<organism evidence="1 2">
    <name type="scientific">Hoeflea algicola</name>
    <dbReference type="NCBI Taxonomy" id="2983763"/>
    <lineage>
        <taxon>Bacteria</taxon>
        <taxon>Pseudomonadati</taxon>
        <taxon>Pseudomonadota</taxon>
        <taxon>Alphaproteobacteria</taxon>
        <taxon>Hyphomicrobiales</taxon>
        <taxon>Rhizobiaceae</taxon>
        <taxon>Hoeflea</taxon>
    </lineage>
</organism>
<proteinExistence type="predicted"/>
<keyword evidence="2" id="KW-1185">Reference proteome</keyword>
<reference evidence="1" key="1">
    <citation type="submission" date="2022-10" db="EMBL/GenBank/DDBJ databases">
        <title>Hoeflea sp. G2-23, isolated from marine algae.</title>
        <authorList>
            <person name="Kristyanto S."/>
            <person name="Kim J.M."/>
            <person name="Jeon C.O."/>
        </authorList>
    </citation>
    <scope>NUCLEOTIDE SEQUENCE</scope>
    <source>
        <strain evidence="1">G2-23</strain>
    </source>
</reference>
<dbReference type="EMBL" id="JAOVZR010000001">
    <property type="protein sequence ID" value="MCY0146585.1"/>
    <property type="molecule type" value="Genomic_DNA"/>
</dbReference>
<dbReference type="Proteomes" id="UP001073227">
    <property type="component" value="Unassembled WGS sequence"/>
</dbReference>
<comment type="caution">
    <text evidence="1">The sequence shown here is derived from an EMBL/GenBank/DDBJ whole genome shotgun (WGS) entry which is preliminary data.</text>
</comment>
<name>A0ABT3Z493_9HYPH</name>
<protein>
    <submittedName>
        <fullName evidence="1">Uncharacterized protein</fullName>
    </submittedName>
</protein>
<sequence length="258" mass="29148">MKIEFVILSANEAERQRLPNRPPIRVRLLDMTHERKCYLFEELRCEDGKRLDALVFDIERVLHMFLYHKGILTRDGGLDLFDSGTAKKTFAEISRHLNAVYALMSTLDDRSLEFLVPESEPFDDEDAEGFHIETFHSDVRLVGIKAGLIANEIEPTRGRPARDDLLEAVVDLAAVYEHVASGKAGYSSRPEKKPGAGGLEVHGPFVRFVQRVFSITDALGIPIRQAPESTIDNAVRRYIDSRNHKARPRTAAVQKILD</sequence>
<evidence type="ECO:0000313" key="1">
    <source>
        <dbReference type="EMBL" id="MCY0146585.1"/>
    </source>
</evidence>
<dbReference type="RefSeq" id="WP_267652244.1">
    <property type="nucleotide sequence ID" value="NZ_JAOVZR010000001.1"/>
</dbReference>
<gene>
    <name evidence="1" type="ORF">OEG84_02335</name>
</gene>
<accession>A0ABT3Z493</accession>
<evidence type="ECO:0000313" key="2">
    <source>
        <dbReference type="Proteomes" id="UP001073227"/>
    </source>
</evidence>